<dbReference type="SUPFAM" id="SSF55267">
    <property type="entry name" value="tRNA-intron endonuclease N-terminal domain-like"/>
    <property type="match status" value="1"/>
</dbReference>
<evidence type="ECO:0000259" key="2">
    <source>
        <dbReference type="Pfam" id="PF02778"/>
    </source>
</evidence>
<feature type="domain" description="tRNA intron endonuclease catalytic" evidence="1">
    <location>
        <begin position="81"/>
        <end position="158"/>
    </location>
</feature>
<keyword evidence="3" id="KW-0378">Hydrolase</keyword>
<evidence type="ECO:0000259" key="1">
    <source>
        <dbReference type="Pfam" id="PF01974"/>
    </source>
</evidence>
<dbReference type="EMBL" id="DRYK01000078">
    <property type="protein sequence ID" value="HHP68352.1"/>
    <property type="molecule type" value="Genomic_DNA"/>
</dbReference>
<protein>
    <submittedName>
        <fullName evidence="3">Endonuclease</fullName>
    </submittedName>
</protein>
<dbReference type="GO" id="GO:0006388">
    <property type="term" value="P:tRNA splicing, via endonucleolytic cleavage and ligation"/>
    <property type="evidence" value="ECO:0007669"/>
    <property type="project" value="InterPro"/>
</dbReference>
<dbReference type="InterPro" id="IPR011856">
    <property type="entry name" value="tRNA_endonuc-like_dom_sf"/>
</dbReference>
<sequence>MNALVKVDRGSCTGLVEEGDVREFEEKWFGEKSDNKLFLNIIEISYLLLTGRVIVETDGKIISTLEDFMKSSLECFKEYSWSNLAVYKDLRDRGRKVRVLGRNMFMMKDKHGDIRLVLVLEEKSPLGVKDIIEFAEKSMRNSITPIVAVVSLQGEITYYELARIEPS</sequence>
<dbReference type="InterPro" id="IPR006678">
    <property type="entry name" value="tRNA_intron_Endonuc_N"/>
</dbReference>
<gene>
    <name evidence="3" type="ORF">ENM60_06205</name>
</gene>
<dbReference type="Gene3D" id="3.40.1170.20">
    <property type="entry name" value="tRNA intron endonuclease, N-terminal domain"/>
    <property type="match status" value="1"/>
</dbReference>
<keyword evidence="3" id="KW-0540">Nuclease</keyword>
<dbReference type="InterPro" id="IPR036167">
    <property type="entry name" value="tRNA_intron_Endo_cat-like_sf"/>
</dbReference>
<dbReference type="GO" id="GO:0003676">
    <property type="term" value="F:nucleic acid binding"/>
    <property type="evidence" value="ECO:0007669"/>
    <property type="project" value="InterPro"/>
</dbReference>
<name>A0A7J3Y085_9CREN</name>
<feature type="domain" description="tRNA intron endonuclease N-terminal" evidence="2">
    <location>
        <begin position="19"/>
        <end position="64"/>
    </location>
</feature>
<proteinExistence type="predicted"/>
<dbReference type="GO" id="GO:0000213">
    <property type="term" value="F:tRNA-intron lyase activity"/>
    <property type="evidence" value="ECO:0007669"/>
    <property type="project" value="InterPro"/>
</dbReference>
<dbReference type="AlphaFoldDB" id="A0A7J3Y085"/>
<dbReference type="InterPro" id="IPR036740">
    <property type="entry name" value="tRNA_intron_Endonuc_N_sf"/>
</dbReference>
<evidence type="ECO:0000313" key="3">
    <source>
        <dbReference type="EMBL" id="HHP68352.1"/>
    </source>
</evidence>
<dbReference type="Pfam" id="PF02778">
    <property type="entry name" value="tRNA_int_endo_N"/>
    <property type="match status" value="1"/>
</dbReference>
<organism evidence="3">
    <name type="scientific">Thermogladius calderae</name>
    <dbReference type="NCBI Taxonomy" id="1200300"/>
    <lineage>
        <taxon>Archaea</taxon>
        <taxon>Thermoproteota</taxon>
        <taxon>Thermoprotei</taxon>
        <taxon>Desulfurococcales</taxon>
        <taxon>Desulfurococcaceae</taxon>
        <taxon>Thermogladius</taxon>
    </lineage>
</organism>
<dbReference type="Gene3D" id="3.40.1350.10">
    <property type="match status" value="1"/>
</dbReference>
<dbReference type="SUPFAM" id="SSF53032">
    <property type="entry name" value="tRNA-intron endonuclease catalytic domain-like"/>
    <property type="match status" value="1"/>
</dbReference>
<reference evidence="3" key="1">
    <citation type="journal article" date="2020" name="mSystems">
        <title>Genome- and Community-Level Interaction Insights into Carbon Utilization and Element Cycling Functions of Hydrothermarchaeota in Hydrothermal Sediment.</title>
        <authorList>
            <person name="Zhou Z."/>
            <person name="Liu Y."/>
            <person name="Xu W."/>
            <person name="Pan J."/>
            <person name="Luo Z.H."/>
            <person name="Li M."/>
        </authorList>
    </citation>
    <scope>NUCLEOTIDE SEQUENCE [LARGE SCALE GENOMIC DNA]</scope>
    <source>
        <strain evidence="3">SpSt-110</strain>
    </source>
</reference>
<keyword evidence="3" id="KW-0255">Endonuclease</keyword>
<comment type="caution">
    <text evidence="3">The sequence shown here is derived from an EMBL/GenBank/DDBJ whole genome shotgun (WGS) entry which is preliminary data.</text>
</comment>
<accession>A0A7J3Y085</accession>
<dbReference type="InterPro" id="IPR006677">
    <property type="entry name" value="tRNA_intron_Endonuc_cat-like"/>
</dbReference>
<dbReference type="Pfam" id="PF01974">
    <property type="entry name" value="tRNA_int_endo"/>
    <property type="match status" value="1"/>
</dbReference>